<evidence type="ECO:0000256" key="1">
    <source>
        <dbReference type="ARBA" id="ARBA00022741"/>
    </source>
</evidence>
<evidence type="ECO:0000256" key="2">
    <source>
        <dbReference type="ARBA" id="ARBA00022840"/>
    </source>
</evidence>
<dbReference type="Pfam" id="PF10431">
    <property type="entry name" value="ClpB_D2-small"/>
    <property type="match status" value="1"/>
</dbReference>
<gene>
    <name evidence="4" type="ORF">Q604_UNBC02757G0001</name>
</gene>
<dbReference type="GO" id="GO:0034605">
    <property type="term" value="P:cellular response to heat"/>
    <property type="evidence" value="ECO:0007669"/>
    <property type="project" value="TreeGrafter"/>
</dbReference>
<dbReference type="GO" id="GO:0005737">
    <property type="term" value="C:cytoplasm"/>
    <property type="evidence" value="ECO:0007669"/>
    <property type="project" value="TreeGrafter"/>
</dbReference>
<accession>W1YL30</accession>
<protein>
    <submittedName>
        <fullName evidence="4">ATPase AAA-2 protein</fullName>
    </submittedName>
</protein>
<dbReference type="AlphaFoldDB" id="W1YL30"/>
<dbReference type="PANTHER" id="PTHR11638">
    <property type="entry name" value="ATP-DEPENDENT CLP PROTEASE"/>
    <property type="match status" value="1"/>
</dbReference>
<dbReference type="InterPro" id="IPR027417">
    <property type="entry name" value="P-loop_NTPase"/>
</dbReference>
<reference evidence="4" key="1">
    <citation type="submission" date="2013-12" db="EMBL/GenBank/DDBJ databases">
        <title>A Varibaculum cambriense genome reconstructed from a premature infant gut community with otherwise low bacterial novelty that shifts toward anaerobic metabolism during the third week of life.</title>
        <authorList>
            <person name="Brown C.T."/>
            <person name="Sharon I."/>
            <person name="Thomas B.C."/>
            <person name="Castelle C.J."/>
            <person name="Morowitz M.J."/>
            <person name="Banfield J.F."/>
        </authorList>
    </citation>
    <scope>NUCLEOTIDE SEQUENCE</scope>
</reference>
<dbReference type="GO" id="GO:0016887">
    <property type="term" value="F:ATP hydrolysis activity"/>
    <property type="evidence" value="ECO:0007669"/>
    <property type="project" value="TreeGrafter"/>
</dbReference>
<evidence type="ECO:0000313" key="4">
    <source>
        <dbReference type="EMBL" id="ETJ43248.1"/>
    </source>
</evidence>
<dbReference type="GO" id="GO:0005524">
    <property type="term" value="F:ATP binding"/>
    <property type="evidence" value="ECO:0007669"/>
    <property type="project" value="UniProtKB-KW"/>
</dbReference>
<dbReference type="PANTHER" id="PTHR11638:SF18">
    <property type="entry name" value="HEAT SHOCK PROTEIN 104"/>
    <property type="match status" value="1"/>
</dbReference>
<dbReference type="SMART" id="SM01086">
    <property type="entry name" value="ClpB_D2-small"/>
    <property type="match status" value="1"/>
</dbReference>
<feature type="non-terminal residue" evidence="4">
    <location>
        <position position="85"/>
    </location>
</feature>
<dbReference type="Gene3D" id="1.10.8.60">
    <property type="match status" value="1"/>
</dbReference>
<dbReference type="SUPFAM" id="SSF52540">
    <property type="entry name" value="P-loop containing nucleoside triphosphate hydrolases"/>
    <property type="match status" value="1"/>
</dbReference>
<organism evidence="4">
    <name type="scientific">human gut metagenome</name>
    <dbReference type="NCBI Taxonomy" id="408170"/>
    <lineage>
        <taxon>unclassified sequences</taxon>
        <taxon>metagenomes</taxon>
        <taxon>organismal metagenomes</taxon>
    </lineage>
</organism>
<keyword evidence="1" id="KW-0547">Nucleotide-binding</keyword>
<evidence type="ECO:0000259" key="3">
    <source>
        <dbReference type="SMART" id="SM01086"/>
    </source>
</evidence>
<dbReference type="InterPro" id="IPR019489">
    <property type="entry name" value="Clp_ATPase_C"/>
</dbReference>
<name>W1YL30_9ZZZZ</name>
<feature type="non-terminal residue" evidence="4">
    <location>
        <position position="1"/>
    </location>
</feature>
<proteinExistence type="predicted"/>
<dbReference type="EMBL" id="AZMM01002757">
    <property type="protein sequence ID" value="ETJ43248.1"/>
    <property type="molecule type" value="Genomic_DNA"/>
</dbReference>
<comment type="caution">
    <text evidence="4">The sequence shown here is derived from an EMBL/GenBank/DDBJ whole genome shotgun (WGS) entry which is preliminary data.</text>
</comment>
<keyword evidence="2" id="KW-0067">ATP-binding</keyword>
<feature type="domain" description="Clp ATPase C-terminal" evidence="3">
    <location>
        <begin position="12"/>
        <end position="84"/>
    </location>
</feature>
<dbReference type="InterPro" id="IPR050130">
    <property type="entry name" value="ClpA_ClpB"/>
</dbReference>
<sequence length="85" mass="9777">NRIDEMIVFRPLTEEDLKHIVSILMSDVTKRLKERELQLEITSEAMQLLVKEGSDFTMGARPLKRAIQRLIEDPVSDLILKGDVT</sequence>